<name>A0A418N533_9FLAO</name>
<dbReference type="EMBL" id="VNWL01000029">
    <property type="protein sequence ID" value="TXK00671.1"/>
    <property type="molecule type" value="Genomic_DNA"/>
</dbReference>
<keyword evidence="4" id="KW-1185">Reference proteome</keyword>
<reference evidence="1 3" key="1">
    <citation type="submission" date="2018-08" db="EMBL/GenBank/DDBJ databases">
        <title>Proposal of Muricauda 72 sp.nov. and Muricauda NH166 sp.nov., isolated from seawater.</title>
        <authorList>
            <person name="Cheng H."/>
            <person name="Wu Y.-H."/>
            <person name="Guo L.-L."/>
            <person name="Xu X.-W."/>
        </authorList>
    </citation>
    <scope>NUCLEOTIDE SEQUENCE [LARGE SCALE GENOMIC DNA]</scope>
    <source>
        <strain evidence="1 3">NH166</strain>
    </source>
</reference>
<dbReference type="Proteomes" id="UP000321528">
    <property type="component" value="Unassembled WGS sequence"/>
</dbReference>
<comment type="caution">
    <text evidence="1">The sequence shown here is derived from an EMBL/GenBank/DDBJ whole genome shotgun (WGS) entry which is preliminary data.</text>
</comment>
<evidence type="ECO:0000313" key="4">
    <source>
        <dbReference type="Proteomes" id="UP000321528"/>
    </source>
</evidence>
<gene>
    <name evidence="1" type="ORF">D2U88_17525</name>
    <name evidence="2" type="ORF">FQ019_17320</name>
</gene>
<proteinExistence type="predicted"/>
<evidence type="ECO:0000313" key="3">
    <source>
        <dbReference type="Proteomes" id="UP000284189"/>
    </source>
</evidence>
<reference evidence="2 4" key="2">
    <citation type="submission" date="2019-07" db="EMBL/GenBank/DDBJ databases">
        <title>Draft genome of two Muricauda strains isolated from deep sea.</title>
        <authorList>
            <person name="Sun C."/>
        </authorList>
    </citation>
    <scope>NUCLEOTIDE SEQUENCE [LARGE SCALE GENOMIC DNA]</scope>
    <source>
        <strain evidence="2 4">NH166</strain>
    </source>
</reference>
<evidence type="ECO:0000313" key="1">
    <source>
        <dbReference type="EMBL" id="RIV68962.1"/>
    </source>
</evidence>
<organism evidence="1 3">
    <name type="scientific">Flagellimonas aequoris</name>
    <dbReference type="NCBI Taxonomy" id="2306997"/>
    <lineage>
        <taxon>Bacteria</taxon>
        <taxon>Pseudomonadati</taxon>
        <taxon>Bacteroidota</taxon>
        <taxon>Flavobacteriia</taxon>
        <taxon>Flavobacteriales</taxon>
        <taxon>Flavobacteriaceae</taxon>
        <taxon>Flagellimonas</taxon>
    </lineage>
</organism>
<dbReference type="RefSeq" id="WP_119641796.1">
    <property type="nucleotide sequence ID" value="NZ_QXFJ01000030.1"/>
</dbReference>
<dbReference type="EMBL" id="QXFJ01000030">
    <property type="protein sequence ID" value="RIV68962.1"/>
    <property type="molecule type" value="Genomic_DNA"/>
</dbReference>
<evidence type="ECO:0000313" key="2">
    <source>
        <dbReference type="EMBL" id="TXK00671.1"/>
    </source>
</evidence>
<sequence>MKSPNYSDDPEHYKRLIAKINEEVNFPMYLHQKGYQLISKSAGSMEFQNDEDRIVLQTKRNPVTYFNRNDSYDRGLFFKYLMQRSENFYKAVQAGLEIAARAYGLEHTALRANKPNTFVKSLEDNYNIVPLRNSLYLRVQRSISRKMLNTEAFKGRIFNAYHIRDNGGKIANIAFPKYDLEGNAKNYILYNRPYRSKKDNEIKKFRLVLNRKDHFLFHSKPIDRPARILFGESGIDLLSYHELYGKPDNFYVSFGGNVYQEKLHFFVQLIEPILQTKKTELISITDNDLKGHEFDLKIFTAVINRYNPNIYIETVFRSGKVSMGIHYSEKVRGQLARHTTILNEKLTSDIEKDYLVFDLVRCVGFSDKILLEFSLNEVVNTPHIEQKQNVFKTLLNTVNALYLPFQTNLHKSQGKDWNDDLRASKSITYLKMDAVVPNVIAVGDKIELHTAKGPEGGTNQGLVKSIKKNGVVCDFGLSYTYAIPYSAIHSHFKKSTAKLVEWDNETSKTNSKNNNLQNILS</sequence>
<accession>A0A418N533</accession>
<protein>
    <submittedName>
        <fullName evidence="2">Toprim domain-containing protein</fullName>
    </submittedName>
</protein>
<dbReference type="OrthoDB" id="1032058at2"/>
<dbReference type="AlphaFoldDB" id="A0A418N533"/>
<dbReference type="Proteomes" id="UP000284189">
    <property type="component" value="Unassembled WGS sequence"/>
</dbReference>